<dbReference type="InterPro" id="IPR011013">
    <property type="entry name" value="Gal_mutarotase_sf_dom"/>
</dbReference>
<dbReference type="InterPro" id="IPR029411">
    <property type="entry name" value="RG-lyase_III"/>
</dbReference>
<sequence>MLKLRKNHMKQVSFVLVLTLLLTAGILPAPKVFAAAIGVTDNGSYVVVNTGAGLIYTINKANGDMTSCKMNGTELTGTKPSHINSGLGTATVTWGKSPSGATVLITVSTDTLTHYYVSRAGQNIIYMATYISAEPSIGCLRYIFRGKGSVLTNVPVESNIRGASGLEGGPDVFAFSNGKTASKYYGNDQAKDMTIKGCTGNGVGVFMAYGSRETCIGGPFFRDIQFQSGTDTEIYNVMNHAEGQTEEFRMGLYGPYAYVFTDGSTPEIPDFSWMSGLNLKGWVSSRGAFAIVGLSGMDSNYKYTYGFANSTAQYWADASSSGFAKCTNMKPGTYTMTVYKGELSVYTEQVTITANQTTMLHTRTISNDPANTSAIWRIGKWDGTPLEFLNGSNISIMHPSDVRNASWGPVTYTVGSSSTGQFPAVQFRGANSPTTIKFSMNSSQAAAAHTLNIGITTAYNNGRPSVTINGHTLSLKSASSQPKSRTLTVGTYRGNNAVFSWSVPASYFVNGTNTITITPISGNSDLGTYLSASYAYDCVELAN</sequence>
<dbReference type="PANTHER" id="PTHR36574">
    <property type="entry name" value="RHAMNOGALACTURONATE LYASE-RELATED"/>
    <property type="match status" value="1"/>
</dbReference>
<reference evidence="13 14" key="1">
    <citation type="submission" date="2016-10" db="EMBL/GenBank/DDBJ databases">
        <authorList>
            <person name="de Groot N.N."/>
        </authorList>
    </citation>
    <scope>NUCLEOTIDE SEQUENCE [LARGE SCALE GENOMIC DNA]</scope>
    <source>
        <strain evidence="13 14">743A</strain>
    </source>
</reference>
<dbReference type="InterPro" id="IPR029413">
    <property type="entry name" value="RG-lyase_II"/>
</dbReference>
<dbReference type="InterPro" id="IPR016590">
    <property type="entry name" value="Rhamnogalacturonase_B"/>
</dbReference>
<dbReference type="GO" id="GO:0045490">
    <property type="term" value="P:pectin catabolic process"/>
    <property type="evidence" value="ECO:0007669"/>
    <property type="project" value="TreeGrafter"/>
</dbReference>
<dbReference type="Pfam" id="PF14686">
    <property type="entry name" value="fn3_3"/>
    <property type="match status" value="1"/>
</dbReference>
<dbReference type="InterPro" id="IPR013784">
    <property type="entry name" value="Carb-bd-like_fold"/>
</dbReference>
<evidence type="ECO:0000256" key="7">
    <source>
        <dbReference type="ARBA" id="ARBA00023157"/>
    </source>
</evidence>
<dbReference type="CDD" id="cd10316">
    <property type="entry name" value="RGL4_M"/>
    <property type="match status" value="1"/>
</dbReference>
<organism evidence="13 14">
    <name type="scientific">Anaeromicropila populeti</name>
    <dbReference type="NCBI Taxonomy" id="37658"/>
    <lineage>
        <taxon>Bacteria</taxon>
        <taxon>Bacillati</taxon>
        <taxon>Bacillota</taxon>
        <taxon>Clostridia</taxon>
        <taxon>Lachnospirales</taxon>
        <taxon>Lachnospiraceae</taxon>
        <taxon>Anaeromicropila</taxon>
    </lineage>
</organism>
<dbReference type="Gene3D" id="2.60.40.1120">
    <property type="entry name" value="Carboxypeptidase-like, regulatory domain"/>
    <property type="match status" value="1"/>
</dbReference>
<evidence type="ECO:0000256" key="9">
    <source>
        <dbReference type="ARBA" id="ARBA00023316"/>
    </source>
</evidence>
<evidence type="ECO:0000256" key="8">
    <source>
        <dbReference type="ARBA" id="ARBA00023239"/>
    </source>
</evidence>
<evidence type="ECO:0000256" key="1">
    <source>
        <dbReference type="ARBA" id="ARBA00001324"/>
    </source>
</evidence>
<evidence type="ECO:0000313" key="14">
    <source>
        <dbReference type="Proteomes" id="UP000199659"/>
    </source>
</evidence>
<comment type="similarity">
    <text evidence="3">Belongs to the polysaccharide lyase 4 family.</text>
</comment>
<evidence type="ECO:0000259" key="12">
    <source>
        <dbReference type="Pfam" id="PF14686"/>
    </source>
</evidence>
<keyword evidence="7" id="KW-1015">Disulfide bond</keyword>
<dbReference type="Proteomes" id="UP000199659">
    <property type="component" value="Unassembled WGS sequence"/>
</dbReference>
<evidence type="ECO:0000256" key="5">
    <source>
        <dbReference type="ARBA" id="ARBA00022525"/>
    </source>
</evidence>
<dbReference type="Pfam" id="PF14683">
    <property type="entry name" value="CBM-like"/>
    <property type="match status" value="1"/>
</dbReference>
<dbReference type="SUPFAM" id="SSF49785">
    <property type="entry name" value="Galactose-binding domain-like"/>
    <property type="match status" value="1"/>
</dbReference>
<feature type="domain" description="Rhamnogalacturonase B N-terminal" evidence="10">
    <location>
        <begin position="38"/>
        <end position="281"/>
    </location>
</feature>
<dbReference type="InterPro" id="IPR015364">
    <property type="entry name" value="RhgB_N"/>
</dbReference>
<dbReference type="STRING" id="37658.SAMN05661086_03319"/>
<dbReference type="Gene3D" id="2.60.120.260">
    <property type="entry name" value="Galactose-binding domain-like"/>
    <property type="match status" value="1"/>
</dbReference>
<dbReference type="PANTHER" id="PTHR36574:SF1">
    <property type="entry name" value="RHAMNOGALACTURONATE LYASE-RELATED"/>
    <property type="match status" value="1"/>
</dbReference>
<keyword evidence="9" id="KW-0961">Cell wall biogenesis/degradation</keyword>
<dbReference type="GO" id="GO:0005576">
    <property type="term" value="C:extracellular region"/>
    <property type="evidence" value="ECO:0007669"/>
    <property type="project" value="UniProtKB-SubCell"/>
</dbReference>
<keyword evidence="14" id="KW-1185">Reference proteome</keyword>
<evidence type="ECO:0000259" key="11">
    <source>
        <dbReference type="Pfam" id="PF14683"/>
    </source>
</evidence>
<protein>
    <recommendedName>
        <fullName evidence="4">rhamnogalacturonan endolyase</fullName>
        <ecNumber evidence="4">4.2.2.23</ecNumber>
    </recommendedName>
</protein>
<accession>A0A1I6LJL1</accession>
<gene>
    <name evidence="13" type="ORF">SAMN05661086_03319</name>
</gene>
<keyword evidence="5" id="KW-0964">Secreted</keyword>
<evidence type="ECO:0000256" key="3">
    <source>
        <dbReference type="ARBA" id="ARBA00010418"/>
    </source>
</evidence>
<dbReference type="CDD" id="cd10317">
    <property type="entry name" value="RGL4_C"/>
    <property type="match status" value="1"/>
</dbReference>
<feature type="domain" description="Rhamnogalacturonan lyase" evidence="11">
    <location>
        <begin position="375"/>
        <end position="541"/>
    </location>
</feature>
<comment type="catalytic activity">
    <reaction evidence="1">
        <text>Endotype eliminative cleavage of L-alpha-rhamnopyranosyl-(1-&gt;4)-alpha-D-galactopyranosyluronic acid bonds of rhamnogalacturonan I domains in ramified hairy regions of pectin leaving L-rhamnopyranose at the reducing end and 4-deoxy-4,5-unsaturated D-galactopyranosyluronic acid at the non-reducing end.</text>
        <dbReference type="EC" id="4.2.2.23"/>
    </reaction>
</comment>
<dbReference type="InterPro" id="IPR008979">
    <property type="entry name" value="Galactose-bd-like_sf"/>
</dbReference>
<dbReference type="EC" id="4.2.2.23" evidence="4"/>
<dbReference type="AlphaFoldDB" id="A0A1I6LJL1"/>
<proteinExistence type="inferred from homology"/>
<keyword evidence="6" id="KW-0732">Signal</keyword>
<evidence type="ECO:0000313" key="13">
    <source>
        <dbReference type="EMBL" id="SFS03480.1"/>
    </source>
</evidence>
<evidence type="ECO:0000256" key="4">
    <source>
        <dbReference type="ARBA" id="ARBA00012437"/>
    </source>
</evidence>
<dbReference type="SUPFAM" id="SSF74650">
    <property type="entry name" value="Galactose mutarotase-like"/>
    <property type="match status" value="1"/>
</dbReference>
<dbReference type="Pfam" id="PF09284">
    <property type="entry name" value="RhgB_N"/>
    <property type="match status" value="1"/>
</dbReference>
<keyword evidence="8 13" id="KW-0456">Lyase</keyword>
<comment type="subcellular location">
    <subcellularLocation>
        <location evidence="2">Secreted</location>
    </subcellularLocation>
</comment>
<dbReference type="RefSeq" id="WP_207649507.1">
    <property type="nucleotide sequence ID" value="NZ_FOYZ01000017.1"/>
</dbReference>
<evidence type="ECO:0000256" key="6">
    <source>
        <dbReference type="ARBA" id="ARBA00022729"/>
    </source>
</evidence>
<dbReference type="GO" id="GO:0102210">
    <property type="term" value="F:rhamnogalacturonan endolyase activity"/>
    <property type="evidence" value="ECO:0007669"/>
    <property type="project" value="UniProtKB-EC"/>
</dbReference>
<dbReference type="EMBL" id="FOYZ01000017">
    <property type="protein sequence ID" value="SFS03480.1"/>
    <property type="molecule type" value="Genomic_DNA"/>
</dbReference>
<dbReference type="GO" id="GO:0030246">
    <property type="term" value="F:carbohydrate binding"/>
    <property type="evidence" value="ECO:0007669"/>
    <property type="project" value="InterPro"/>
</dbReference>
<dbReference type="GO" id="GO:0071555">
    <property type="term" value="P:cell wall organization"/>
    <property type="evidence" value="ECO:0007669"/>
    <property type="project" value="UniProtKB-KW"/>
</dbReference>
<name>A0A1I6LJL1_9FIRM</name>
<feature type="domain" description="Rhamnogalacturonan lyase" evidence="12">
    <location>
        <begin position="295"/>
        <end position="358"/>
    </location>
</feature>
<evidence type="ECO:0000256" key="2">
    <source>
        <dbReference type="ARBA" id="ARBA00004613"/>
    </source>
</evidence>
<evidence type="ECO:0000259" key="10">
    <source>
        <dbReference type="Pfam" id="PF09284"/>
    </source>
</evidence>
<dbReference type="SUPFAM" id="SSF49452">
    <property type="entry name" value="Starch-binding domain-like"/>
    <property type="match status" value="1"/>
</dbReference>
<dbReference type="InterPro" id="IPR014718">
    <property type="entry name" value="GH-type_carb-bd"/>
</dbReference>
<dbReference type="Gene3D" id="2.70.98.10">
    <property type="match status" value="1"/>
</dbReference>